<sequence length="436" mass="49163">MLNKKDGEGNTALHLQKNLSIIEELVKKGAQFLPNSSELFPLHTCQDPKIAKYFIDRFKGEMDILNLSNDDMSAPIFTVPPAVVRVLIEEGADVTVEDKEGNTILFRFTEEPFSSDPQLLEWILSKIENADVKEKFIDLICNEYSILNTLIQSDQANVDIVKMLLNAGASYPVLHEWNSPLQVVKVPEVAACLIDHYGKDIMERKNEEGVSPLIQAKHNLEVFKIMIEKGVKVTEAIDSGGNTILHYFSESPLKDSPELIDLVLEKIEDADAKAIFVNQKNLERMLPLEYTLPLQAIKALVEAGAKCPFVRSLSFYKDPEAATYLMEKFRDQFNEQLTHILSPLLVEKEDGSIALSELCSSKGFEVLKALIEGGLNVHTTDGKGLEPIHYLKKEDVELAKLLIGNRRSDHDWKGNNPSIMDNEDFVNWLKDREKDI</sequence>
<organism evidence="3 4">
    <name type="scientific">Waddlia chondrophila (strain ATCC VR-1470 / WSU 86-1044)</name>
    <dbReference type="NCBI Taxonomy" id="716544"/>
    <lineage>
        <taxon>Bacteria</taxon>
        <taxon>Pseudomonadati</taxon>
        <taxon>Chlamydiota</taxon>
        <taxon>Chlamydiia</taxon>
        <taxon>Parachlamydiales</taxon>
        <taxon>Waddliaceae</taxon>
        <taxon>Waddlia</taxon>
    </lineage>
</organism>
<evidence type="ECO:0000256" key="1">
    <source>
        <dbReference type="ARBA" id="ARBA00022737"/>
    </source>
</evidence>
<keyword evidence="2" id="KW-0040">ANK repeat</keyword>
<evidence type="ECO:0000256" key="2">
    <source>
        <dbReference type="ARBA" id="ARBA00023043"/>
    </source>
</evidence>
<dbReference type="InterPro" id="IPR002110">
    <property type="entry name" value="Ankyrin_rpt"/>
</dbReference>
<dbReference type="EMBL" id="CP001928">
    <property type="protein sequence ID" value="ADI38610.1"/>
    <property type="molecule type" value="Genomic_DNA"/>
</dbReference>
<dbReference type="AlphaFoldDB" id="D6YWU9"/>
<dbReference type="SMART" id="SM00248">
    <property type="entry name" value="ANK"/>
    <property type="match status" value="5"/>
</dbReference>
<dbReference type="RefSeq" id="WP_013182322.1">
    <property type="nucleotide sequence ID" value="NC_014225.1"/>
</dbReference>
<dbReference type="eggNOG" id="COG0666">
    <property type="taxonomic scope" value="Bacteria"/>
</dbReference>
<accession>D6YWU9</accession>
<proteinExistence type="predicted"/>
<dbReference type="HOGENOM" id="CLU_628431_0_0_0"/>
<dbReference type="KEGG" id="wch:wcw_1253"/>
<dbReference type="InterPro" id="IPR036770">
    <property type="entry name" value="Ankyrin_rpt-contain_sf"/>
</dbReference>
<evidence type="ECO:0000313" key="3">
    <source>
        <dbReference type="EMBL" id="ADI38610.1"/>
    </source>
</evidence>
<dbReference type="SUPFAM" id="SSF48403">
    <property type="entry name" value="Ankyrin repeat"/>
    <property type="match status" value="2"/>
</dbReference>
<dbReference type="STRING" id="716544.wcw_1253"/>
<keyword evidence="1" id="KW-0677">Repeat</keyword>
<dbReference type="Proteomes" id="UP000001505">
    <property type="component" value="Chromosome"/>
</dbReference>
<dbReference type="PANTHER" id="PTHR24134">
    <property type="entry name" value="ANKYRIN REPEAT-CONTAINING PROTEIN DDB_G0279043"/>
    <property type="match status" value="1"/>
</dbReference>
<keyword evidence="4" id="KW-1185">Reference proteome</keyword>
<reference evidence="3 4" key="1">
    <citation type="journal article" date="2010" name="PLoS ONE">
        <title>The Waddlia genome: a window into chlamydial biology.</title>
        <authorList>
            <person name="Bertelli C."/>
            <person name="Collyn F."/>
            <person name="Croxatto A."/>
            <person name="Ruckert C."/>
            <person name="Polkinghorne A."/>
            <person name="Kebbi-Beghdadi C."/>
            <person name="Goesmann A."/>
            <person name="Vaughan L."/>
            <person name="Greub G."/>
        </authorList>
    </citation>
    <scope>NUCLEOTIDE SEQUENCE [LARGE SCALE GENOMIC DNA]</scope>
    <source>
        <strain evidence="4">ATCC VR-1470 / WSU 86-1044</strain>
    </source>
</reference>
<dbReference type="PANTHER" id="PTHR24134:SF9">
    <property type="entry name" value="ANKYRIN REPEAT AND SOCS BOX PROTEIN 8"/>
    <property type="match status" value="1"/>
</dbReference>
<dbReference type="OrthoDB" id="407974at2"/>
<evidence type="ECO:0000313" key="4">
    <source>
        <dbReference type="Proteomes" id="UP000001505"/>
    </source>
</evidence>
<protein>
    <recommendedName>
        <fullName evidence="5">Ankyrin repeat-containing protein</fullName>
    </recommendedName>
</protein>
<evidence type="ECO:0008006" key="5">
    <source>
        <dbReference type="Google" id="ProtNLM"/>
    </source>
</evidence>
<name>D6YWU9_WADCW</name>
<gene>
    <name evidence="3" type="ordered locus">wcw_1253</name>
</gene>
<dbReference type="Gene3D" id="1.25.40.20">
    <property type="entry name" value="Ankyrin repeat-containing domain"/>
    <property type="match status" value="3"/>
</dbReference>